<evidence type="ECO:0000256" key="5">
    <source>
        <dbReference type="ARBA" id="ARBA00022692"/>
    </source>
</evidence>
<keyword evidence="11" id="KW-1185">Reference proteome</keyword>
<feature type="transmembrane region" description="Helical" evidence="8">
    <location>
        <begin position="56"/>
        <end position="74"/>
    </location>
</feature>
<dbReference type="EMBL" id="AUBJ02000001">
    <property type="protein sequence ID" value="MCP2333376.1"/>
    <property type="molecule type" value="Genomic_DNA"/>
</dbReference>
<dbReference type="NCBIfam" id="TIGR00688">
    <property type="entry name" value="rarD"/>
    <property type="match status" value="1"/>
</dbReference>
<feature type="transmembrane region" description="Helical" evidence="8">
    <location>
        <begin position="282"/>
        <end position="301"/>
    </location>
</feature>
<accession>A0ABT1JML4</accession>
<evidence type="ECO:0000256" key="6">
    <source>
        <dbReference type="ARBA" id="ARBA00022989"/>
    </source>
</evidence>
<dbReference type="SUPFAM" id="SSF103481">
    <property type="entry name" value="Multidrug resistance efflux transporter EmrE"/>
    <property type="match status" value="2"/>
</dbReference>
<name>A0ABT1JML4_ACTCY</name>
<dbReference type="InterPro" id="IPR004626">
    <property type="entry name" value="RarD"/>
</dbReference>
<evidence type="ECO:0000256" key="4">
    <source>
        <dbReference type="ARBA" id="ARBA00022475"/>
    </source>
</evidence>
<feature type="transmembrane region" description="Helical" evidence="8">
    <location>
        <begin position="191"/>
        <end position="211"/>
    </location>
</feature>
<comment type="subcellular location">
    <subcellularLocation>
        <location evidence="1">Cell membrane</location>
        <topology evidence="1">Multi-pass membrane protein</topology>
    </subcellularLocation>
</comment>
<evidence type="ECO:0000256" key="2">
    <source>
        <dbReference type="ARBA" id="ARBA00007362"/>
    </source>
</evidence>
<keyword evidence="7 8" id="KW-0472">Membrane</keyword>
<feature type="transmembrane region" description="Helical" evidence="8">
    <location>
        <begin position="140"/>
        <end position="157"/>
    </location>
</feature>
<keyword evidence="4" id="KW-1003">Cell membrane</keyword>
<keyword evidence="5 8" id="KW-0812">Transmembrane</keyword>
<evidence type="ECO:0000313" key="10">
    <source>
        <dbReference type="EMBL" id="MCP2333376.1"/>
    </source>
</evidence>
<feature type="transmembrane region" description="Helical" evidence="8">
    <location>
        <begin position="223"/>
        <end position="242"/>
    </location>
</feature>
<evidence type="ECO:0000259" key="9">
    <source>
        <dbReference type="Pfam" id="PF00892"/>
    </source>
</evidence>
<protein>
    <submittedName>
        <fullName evidence="10">Chloramphenicol-sensitive protein RarD</fullName>
    </submittedName>
</protein>
<evidence type="ECO:0000256" key="3">
    <source>
        <dbReference type="ARBA" id="ARBA00022448"/>
    </source>
</evidence>
<dbReference type="InterPro" id="IPR037185">
    <property type="entry name" value="EmrE-like"/>
</dbReference>
<gene>
    <name evidence="10" type="ORF">G443_003646</name>
</gene>
<keyword evidence="6 8" id="KW-1133">Transmembrane helix</keyword>
<evidence type="ECO:0000256" key="8">
    <source>
        <dbReference type="SAM" id="Phobius"/>
    </source>
</evidence>
<proteinExistence type="inferred from homology"/>
<comment type="similarity">
    <text evidence="2">Belongs to the EamA transporter family.</text>
</comment>
<feature type="transmembrane region" description="Helical" evidence="8">
    <location>
        <begin position="163"/>
        <end position="179"/>
    </location>
</feature>
<evidence type="ECO:0000313" key="11">
    <source>
        <dbReference type="Proteomes" id="UP000791080"/>
    </source>
</evidence>
<dbReference type="Proteomes" id="UP000791080">
    <property type="component" value="Unassembled WGS sequence"/>
</dbReference>
<dbReference type="InterPro" id="IPR000620">
    <property type="entry name" value="EamA_dom"/>
</dbReference>
<feature type="transmembrane region" description="Helical" evidence="8">
    <location>
        <begin position="86"/>
        <end position="104"/>
    </location>
</feature>
<dbReference type="Pfam" id="PF00892">
    <property type="entry name" value="EamA"/>
    <property type="match status" value="1"/>
</dbReference>
<feature type="transmembrane region" description="Helical" evidence="8">
    <location>
        <begin position="23"/>
        <end position="44"/>
    </location>
</feature>
<comment type="caution">
    <text evidence="10">The sequence shown here is derived from an EMBL/GenBank/DDBJ whole genome shotgun (WGS) entry which is preliminary data.</text>
</comment>
<evidence type="ECO:0000256" key="1">
    <source>
        <dbReference type="ARBA" id="ARBA00004651"/>
    </source>
</evidence>
<reference evidence="10 11" key="2">
    <citation type="submission" date="2022-06" db="EMBL/GenBank/DDBJ databases">
        <title>Genomic Encyclopedia of Type Strains, Phase I: the one thousand microbial genomes (KMG-I) project.</title>
        <authorList>
            <person name="Kyrpides N."/>
        </authorList>
    </citation>
    <scope>NUCLEOTIDE SEQUENCE [LARGE SCALE GENOMIC DNA]</scope>
    <source>
        <strain evidence="10 11">DSM 43889</strain>
    </source>
</reference>
<organism evidence="10 11">
    <name type="scientific">Actinoalloteichus caeruleus DSM 43889</name>
    <dbReference type="NCBI Taxonomy" id="1120930"/>
    <lineage>
        <taxon>Bacteria</taxon>
        <taxon>Bacillati</taxon>
        <taxon>Actinomycetota</taxon>
        <taxon>Actinomycetes</taxon>
        <taxon>Pseudonocardiales</taxon>
        <taxon>Pseudonocardiaceae</taxon>
        <taxon>Actinoalloteichus</taxon>
        <taxon>Actinoalloteichus cyanogriseus</taxon>
    </lineage>
</organism>
<feature type="transmembrane region" description="Helical" evidence="8">
    <location>
        <begin position="249"/>
        <end position="270"/>
    </location>
</feature>
<reference evidence="10 11" key="1">
    <citation type="submission" date="2013-07" db="EMBL/GenBank/DDBJ databases">
        <authorList>
            <consortium name="DOE Joint Genome Institute"/>
            <person name="Reeve W."/>
            <person name="Huntemann M."/>
            <person name="Han J."/>
            <person name="Chen A."/>
            <person name="Kyrpides N."/>
            <person name="Mavromatis K."/>
            <person name="Markowitz V."/>
            <person name="Palaniappan K."/>
            <person name="Ivanova N."/>
            <person name="Schaumberg A."/>
            <person name="Pati A."/>
            <person name="Liolios K."/>
            <person name="Nordberg H.P."/>
            <person name="Cantor M.N."/>
            <person name="Hua S.X."/>
            <person name="Woyke T."/>
        </authorList>
    </citation>
    <scope>NUCLEOTIDE SEQUENCE [LARGE SCALE GENOMIC DNA]</scope>
    <source>
        <strain evidence="10 11">DSM 43889</strain>
    </source>
</reference>
<keyword evidence="3" id="KW-0813">Transport</keyword>
<feature type="transmembrane region" description="Helical" evidence="8">
    <location>
        <begin position="116"/>
        <end position="133"/>
    </location>
</feature>
<feature type="domain" description="EamA" evidence="9">
    <location>
        <begin position="22"/>
        <end position="156"/>
    </location>
</feature>
<sequence>MEGGTRAEDSGGRGGGDGTVRSGTLFGVAAYLVWGVLPAFWALLAAAGSLEVLAHRLLWTFVMLGGAGLVFGWWRPLRTLPPRQWAMVLGASALITVNWGLYVIGVQSGQTVDVSLGYFINPLVSVLLGMAVLRERLRPGQWVALAIGFCAVLVLTVDYGQPPVLAVSLAITFGLYGLLKKTVTLGAATSVMTESALMAPLALGFLVWAQLAGVATFVGEGVGHALLLVLAGPATAVPLLLFNGAARRIPLTLLGMLQYLAPTLMLVYGLVVDGEPMSAARWSGFGIVWLALLVFTVDSLLSSRRTRRRNRAATAALPPV</sequence>
<evidence type="ECO:0000256" key="7">
    <source>
        <dbReference type="ARBA" id="ARBA00023136"/>
    </source>
</evidence>